<protein>
    <recommendedName>
        <fullName evidence="9">Major facilitator superfamily (MFS) profile domain-containing protein</fullName>
    </recommendedName>
</protein>
<dbReference type="InterPro" id="IPR036259">
    <property type="entry name" value="MFS_trans_sf"/>
</dbReference>
<dbReference type="OrthoDB" id="194139at2759"/>
<feature type="compositionally biased region" description="Low complexity" evidence="5">
    <location>
        <begin position="21"/>
        <end position="38"/>
    </location>
</feature>
<evidence type="ECO:0000256" key="1">
    <source>
        <dbReference type="ARBA" id="ARBA00004141"/>
    </source>
</evidence>
<evidence type="ECO:0000256" key="2">
    <source>
        <dbReference type="ARBA" id="ARBA00022692"/>
    </source>
</evidence>
<gene>
    <name evidence="7" type="ORF">MYCTH_2297289</name>
</gene>
<evidence type="ECO:0000256" key="5">
    <source>
        <dbReference type="SAM" id="MobiDB-lite"/>
    </source>
</evidence>
<feature type="transmembrane region" description="Helical" evidence="6">
    <location>
        <begin position="424"/>
        <end position="448"/>
    </location>
</feature>
<accession>G2Q543</accession>
<feature type="transmembrane region" description="Helical" evidence="6">
    <location>
        <begin position="223"/>
        <end position="245"/>
    </location>
</feature>
<dbReference type="SUPFAM" id="SSF103473">
    <property type="entry name" value="MFS general substrate transporter"/>
    <property type="match status" value="1"/>
</dbReference>
<feature type="transmembrane region" description="Helical" evidence="6">
    <location>
        <begin position="289"/>
        <end position="311"/>
    </location>
</feature>
<dbReference type="KEGG" id="mtm:MYCTH_2297289"/>
<reference evidence="7 8" key="1">
    <citation type="journal article" date="2011" name="Nat. Biotechnol.">
        <title>Comparative genomic analysis of the thermophilic biomass-degrading fungi Myceliophthora thermophila and Thielavia terrestris.</title>
        <authorList>
            <person name="Berka R.M."/>
            <person name="Grigoriev I.V."/>
            <person name="Otillar R."/>
            <person name="Salamov A."/>
            <person name="Grimwood J."/>
            <person name="Reid I."/>
            <person name="Ishmael N."/>
            <person name="John T."/>
            <person name="Darmond C."/>
            <person name="Moisan M.-C."/>
            <person name="Henrissat B."/>
            <person name="Coutinho P.M."/>
            <person name="Lombard V."/>
            <person name="Natvig D.O."/>
            <person name="Lindquist E."/>
            <person name="Schmutz J."/>
            <person name="Lucas S."/>
            <person name="Harris P."/>
            <person name="Powlowski J."/>
            <person name="Bellemare A."/>
            <person name="Taylor D."/>
            <person name="Butler G."/>
            <person name="de Vries R.P."/>
            <person name="Allijn I.E."/>
            <person name="van den Brink J."/>
            <person name="Ushinsky S."/>
            <person name="Storms R."/>
            <person name="Powell A.J."/>
            <person name="Paulsen I.T."/>
            <person name="Elbourne L.D.H."/>
            <person name="Baker S.E."/>
            <person name="Magnuson J."/>
            <person name="LaBoissiere S."/>
            <person name="Clutterbuck A.J."/>
            <person name="Martinez D."/>
            <person name="Wogulis M."/>
            <person name="de Leon A.L."/>
            <person name="Rey M.W."/>
            <person name="Tsang A."/>
        </authorList>
    </citation>
    <scope>NUCLEOTIDE SEQUENCE [LARGE SCALE GENOMIC DNA]</scope>
    <source>
        <strain evidence="8">ATCC 42464 / BCRC 31852 / DSM 1799</strain>
    </source>
</reference>
<dbReference type="OMA" id="FASKSIM"/>
<feature type="transmembrane region" description="Helical" evidence="6">
    <location>
        <begin position="257"/>
        <end position="277"/>
    </location>
</feature>
<feature type="compositionally biased region" description="Acidic residues" evidence="5">
    <location>
        <begin position="55"/>
        <end position="65"/>
    </location>
</feature>
<organism evidence="7 8">
    <name type="scientific">Thermothelomyces thermophilus (strain ATCC 42464 / BCRC 31852 / DSM 1799)</name>
    <name type="common">Sporotrichum thermophile</name>
    <dbReference type="NCBI Taxonomy" id="573729"/>
    <lineage>
        <taxon>Eukaryota</taxon>
        <taxon>Fungi</taxon>
        <taxon>Dikarya</taxon>
        <taxon>Ascomycota</taxon>
        <taxon>Pezizomycotina</taxon>
        <taxon>Sordariomycetes</taxon>
        <taxon>Sordariomycetidae</taxon>
        <taxon>Sordariales</taxon>
        <taxon>Chaetomiaceae</taxon>
        <taxon>Thermothelomyces</taxon>
    </lineage>
</organism>
<feature type="compositionally biased region" description="Polar residues" evidence="5">
    <location>
        <begin position="39"/>
        <end position="53"/>
    </location>
</feature>
<proteinExistence type="predicted"/>
<dbReference type="Gene3D" id="1.20.1250.20">
    <property type="entry name" value="MFS general substrate transporter like domains"/>
    <property type="match status" value="1"/>
</dbReference>
<dbReference type="PANTHER" id="PTHR23507:SF1">
    <property type="entry name" value="FI18259P1-RELATED"/>
    <property type="match status" value="1"/>
</dbReference>
<dbReference type="PANTHER" id="PTHR23507">
    <property type="entry name" value="ZGC:174356"/>
    <property type="match status" value="1"/>
</dbReference>
<evidence type="ECO:0000313" key="8">
    <source>
        <dbReference type="Proteomes" id="UP000007322"/>
    </source>
</evidence>
<feature type="region of interest" description="Disordered" evidence="5">
    <location>
        <begin position="21"/>
        <end position="69"/>
    </location>
</feature>
<comment type="subcellular location">
    <subcellularLocation>
        <location evidence="1">Membrane</location>
        <topology evidence="1">Multi-pass membrane protein</topology>
    </subcellularLocation>
</comment>
<dbReference type="eggNOG" id="ENOG502QWBF">
    <property type="taxonomic scope" value="Eukaryota"/>
</dbReference>
<evidence type="ECO:0008006" key="9">
    <source>
        <dbReference type="Google" id="ProtNLM"/>
    </source>
</evidence>
<keyword evidence="2 6" id="KW-0812">Transmembrane</keyword>
<dbReference type="RefSeq" id="XP_003659826.1">
    <property type="nucleotide sequence ID" value="XM_003659778.1"/>
</dbReference>
<keyword evidence="4 6" id="KW-0472">Membrane</keyword>
<feature type="transmembrane region" description="Helical" evidence="6">
    <location>
        <begin position="552"/>
        <end position="575"/>
    </location>
</feature>
<keyword evidence="8" id="KW-1185">Reference proteome</keyword>
<keyword evidence="3 6" id="KW-1133">Transmembrane helix</keyword>
<dbReference type="HOGENOM" id="CLU_013756_4_1_1"/>
<feature type="transmembrane region" description="Helical" evidence="6">
    <location>
        <begin position="469"/>
        <end position="496"/>
    </location>
</feature>
<name>G2Q543_THET4</name>
<dbReference type="VEuPathDB" id="FungiDB:MYCTH_2297289"/>
<dbReference type="STRING" id="573729.G2Q543"/>
<dbReference type="GO" id="GO:0016020">
    <property type="term" value="C:membrane"/>
    <property type="evidence" value="ECO:0007669"/>
    <property type="project" value="UniProtKB-SubCell"/>
</dbReference>
<evidence type="ECO:0000313" key="7">
    <source>
        <dbReference type="EMBL" id="AEO54581.1"/>
    </source>
</evidence>
<dbReference type="InterPro" id="IPR011701">
    <property type="entry name" value="MFS"/>
</dbReference>
<sequence>MAASSRARSVDLIDADTERTALLAATPTQTTPASTRSQSPGYRTSKSISQAVPNNEDEDEDDGDNDAAASAASAAVNHLRALLRPRVVVLSIVLIFFIELGIGMGIPPTNAVMESIICRQMHPGIFLPPANTTAPPVHLPGPNVPELPTSTSTSTTVAAAQGGKIRRFAGGVILVDDPTCKHPDVQGYLAMLRGWQNTFECFPGLMGAVPYGILSDRWGRRPVLGLGLAGISASVAFTYIIFYFSDVVPLWTTWFSAAFQLIGGGGSIVVAMLYTAVADVVPPAERTTVFFQMAAVFLASQMIAGPLGGAMLLWDPWIPLLVSLLVLVLTALSVLVYPETVHLHDGKGSREESHRVGDDTPPVTKLVHKVREGFVDMRAFVLGNVSVVFLLLSFVFVVLGRYVGEILLQYSTDRYRWSWSTASMVLTIRNAGSLVTLLAAMPVASWFCTQRLGMESVAKDLWLTRWSGIFHVVGSFTIAAAANGIVYSFGLAWFALGSGMVATTRSLLNTLVEEHHVGTLNSLIAFMETVGLSVSGPLLAGSLRVGLDLGGAWIGMPFFTAGVFFVISTAIVWFFRLPDSRSSSTTAEPSC</sequence>
<evidence type="ECO:0000256" key="6">
    <source>
        <dbReference type="SAM" id="Phobius"/>
    </source>
</evidence>
<dbReference type="Proteomes" id="UP000007322">
    <property type="component" value="Chromosome 1"/>
</dbReference>
<dbReference type="EMBL" id="CP003002">
    <property type="protein sequence ID" value="AEO54581.1"/>
    <property type="molecule type" value="Genomic_DNA"/>
</dbReference>
<dbReference type="GeneID" id="11508410"/>
<feature type="transmembrane region" description="Helical" evidence="6">
    <location>
        <begin position="317"/>
        <end position="337"/>
    </location>
</feature>
<dbReference type="InParanoid" id="G2Q543"/>
<feature type="transmembrane region" description="Helical" evidence="6">
    <location>
        <begin position="379"/>
        <end position="404"/>
    </location>
</feature>
<feature type="transmembrane region" description="Helical" evidence="6">
    <location>
        <begin position="87"/>
        <end position="106"/>
    </location>
</feature>
<dbReference type="AlphaFoldDB" id="G2Q543"/>
<dbReference type="Pfam" id="PF07690">
    <property type="entry name" value="MFS_1"/>
    <property type="match status" value="1"/>
</dbReference>
<dbReference type="GO" id="GO:0022857">
    <property type="term" value="F:transmembrane transporter activity"/>
    <property type="evidence" value="ECO:0007669"/>
    <property type="project" value="InterPro"/>
</dbReference>
<evidence type="ECO:0000256" key="4">
    <source>
        <dbReference type="ARBA" id="ARBA00023136"/>
    </source>
</evidence>
<evidence type="ECO:0000256" key="3">
    <source>
        <dbReference type="ARBA" id="ARBA00022989"/>
    </source>
</evidence>